<name>A0A0R2SL47_9GAMM</name>
<dbReference type="InterPro" id="IPR027417">
    <property type="entry name" value="P-loop_NTPase"/>
</dbReference>
<dbReference type="InterPro" id="IPR056413">
    <property type="entry name" value="TPR_CcmH_CycH"/>
</dbReference>
<evidence type="ECO:0000313" key="4">
    <source>
        <dbReference type="EMBL" id="KRO73379.1"/>
    </source>
</evidence>
<dbReference type="SMART" id="SM00028">
    <property type="entry name" value="TPR"/>
    <property type="match status" value="4"/>
</dbReference>
<dbReference type="PROSITE" id="PS50005">
    <property type="entry name" value="TPR"/>
    <property type="match status" value="1"/>
</dbReference>
<dbReference type="Proteomes" id="UP000051934">
    <property type="component" value="Unassembled WGS sequence"/>
</dbReference>
<dbReference type="SUPFAM" id="SSF52540">
    <property type="entry name" value="P-loop containing nucleoside triphosphate hydrolases"/>
    <property type="match status" value="1"/>
</dbReference>
<evidence type="ECO:0000256" key="2">
    <source>
        <dbReference type="PROSITE-ProRule" id="PRU00339"/>
    </source>
</evidence>
<organism evidence="4 5">
    <name type="scientific">OM182 bacterium BACL3 MAG-120507-bin80</name>
    <dbReference type="NCBI Taxonomy" id="1655577"/>
    <lineage>
        <taxon>Bacteria</taxon>
        <taxon>Pseudomonadati</taxon>
        <taxon>Pseudomonadota</taxon>
        <taxon>Gammaproteobacteria</taxon>
        <taxon>OMG group</taxon>
        <taxon>OM182 clade</taxon>
    </lineage>
</organism>
<dbReference type="InterPro" id="IPR011990">
    <property type="entry name" value="TPR-like_helical_dom_sf"/>
</dbReference>
<dbReference type="InterPro" id="IPR019734">
    <property type="entry name" value="TPR_rpt"/>
</dbReference>
<gene>
    <name evidence="4" type="ORF">ABR69_03235</name>
</gene>
<dbReference type="Pfam" id="PF23914">
    <property type="entry name" value="TPR_CcmH_CycH"/>
    <property type="match status" value="1"/>
</dbReference>
<evidence type="ECO:0000256" key="1">
    <source>
        <dbReference type="ARBA" id="ARBA00022679"/>
    </source>
</evidence>
<dbReference type="AlphaFoldDB" id="A0A0R2SL47"/>
<dbReference type="PANTHER" id="PTHR12788:SF10">
    <property type="entry name" value="PROTEIN-TYROSINE SULFOTRANSFERASE"/>
    <property type="match status" value="1"/>
</dbReference>
<dbReference type="Gene3D" id="3.40.50.300">
    <property type="entry name" value="P-loop containing nucleotide triphosphate hydrolases"/>
    <property type="match status" value="1"/>
</dbReference>
<accession>A0A0R2SL47</accession>
<feature type="domain" description="Cytochrome c-type biogenesis protein H TPR" evidence="3">
    <location>
        <begin position="31"/>
        <end position="143"/>
    </location>
</feature>
<evidence type="ECO:0000313" key="5">
    <source>
        <dbReference type="Proteomes" id="UP000051934"/>
    </source>
</evidence>
<protein>
    <recommendedName>
        <fullName evidence="3">Cytochrome c-type biogenesis protein H TPR domain-containing protein</fullName>
    </recommendedName>
</protein>
<proteinExistence type="predicted"/>
<keyword evidence="2" id="KW-0802">TPR repeat</keyword>
<feature type="repeat" description="TPR" evidence="2">
    <location>
        <begin position="110"/>
        <end position="143"/>
    </location>
</feature>
<dbReference type="Pfam" id="PF13469">
    <property type="entry name" value="Sulfotransfer_3"/>
    <property type="match status" value="1"/>
</dbReference>
<dbReference type="PANTHER" id="PTHR12788">
    <property type="entry name" value="PROTEIN-TYROSINE SULFOTRANSFERASE 2"/>
    <property type="match status" value="1"/>
</dbReference>
<dbReference type="InterPro" id="IPR026634">
    <property type="entry name" value="TPST-like"/>
</dbReference>
<comment type="caution">
    <text evidence="4">The sequence shown here is derived from an EMBL/GenBank/DDBJ whole genome shotgun (WGS) entry which is preliminary data.</text>
</comment>
<dbReference type="Gene3D" id="1.25.40.10">
    <property type="entry name" value="Tetratricopeptide repeat domain"/>
    <property type="match status" value="1"/>
</dbReference>
<dbReference type="EMBL" id="LIBB01000005">
    <property type="protein sequence ID" value="KRO73379.1"/>
    <property type="molecule type" value="Genomic_DNA"/>
</dbReference>
<reference evidence="4 5" key="1">
    <citation type="submission" date="2015-10" db="EMBL/GenBank/DDBJ databases">
        <title>Metagenome-Assembled Genomes uncover a global brackish microbiome.</title>
        <authorList>
            <person name="Hugerth L.W."/>
            <person name="Larsson J."/>
            <person name="Alneberg J."/>
            <person name="Lindh M.V."/>
            <person name="Legrand C."/>
            <person name="Pinhassi J."/>
            <person name="Andersson A.F."/>
        </authorList>
    </citation>
    <scope>NUCLEOTIDE SEQUENCE [LARGE SCALE GENOMIC DNA]</scope>
    <source>
        <strain evidence="4">BACL4 MAG-120507-bin80</strain>
    </source>
</reference>
<dbReference type="SUPFAM" id="SSF48452">
    <property type="entry name" value="TPR-like"/>
    <property type="match status" value="1"/>
</dbReference>
<dbReference type="GO" id="GO:0008476">
    <property type="term" value="F:protein-tyrosine sulfotransferase activity"/>
    <property type="evidence" value="ECO:0007669"/>
    <property type="project" value="InterPro"/>
</dbReference>
<sequence>MTRSQKPYSADLIKAAEHIAANQFGKAEAILRPYVKDNPADVNGIRLLGEVGIALGALSDGEKLLARAVELAPKYTEARYGWANALYKRHRYEEAREQLDHLLALDSSRLDWRMLKAATLVEVNEYEEAIELFESVLKLRPDHRQAYLSYGHALRAVGRTEDCIVAYEKCVEVATGVGEAYYSLANLKTYRFSDEQIAHIEELLNDSACEFRDYYHLLFSLGKAQEDRGNHQAAMAAYVKGNQVRGRNVPWDSQKFHSDTEELKAFFSDSFFAKYQGKGCDRKDPIFIVGLPRSGSTLIEQILASHSLVEGTAELADIIALARKLSGKAKRGDPSRYPGGLARSSSEEIEGYGQGYIDSTAIQRVTQKPYFIDKMPNNFSHIGLIHLILPNARIIDARRHPLDCCFSGFKQLFASGQGFTYGQRRIGNYYRDYVSLMDHWDAVLPGRVLRVQYEDMVNDTETQVRKILDYCGLPFEESCLEFYNNKRAVRTASSEQVRQPIYASGMGQWQAFEKWLDPLKEALGPVLERYPIERVDS</sequence>
<dbReference type="Pfam" id="PF13181">
    <property type="entry name" value="TPR_8"/>
    <property type="match status" value="1"/>
</dbReference>
<keyword evidence="1" id="KW-0808">Transferase</keyword>
<evidence type="ECO:0000259" key="3">
    <source>
        <dbReference type="Pfam" id="PF23914"/>
    </source>
</evidence>